<name>A0A0A8ZLZ7_ARUDO</name>
<evidence type="ECO:0000313" key="1">
    <source>
        <dbReference type="EMBL" id="JAD40434.1"/>
    </source>
</evidence>
<sequence>MGKAAAGHLPP</sequence>
<dbReference type="EMBL" id="GBRH01257461">
    <property type="protein sequence ID" value="JAD40434.1"/>
    <property type="molecule type" value="Transcribed_RNA"/>
</dbReference>
<accession>A0A0A8ZLZ7</accession>
<proteinExistence type="predicted"/>
<protein>
    <submittedName>
        <fullName evidence="1">Uncharacterized protein</fullName>
    </submittedName>
</protein>
<reference evidence="1" key="1">
    <citation type="submission" date="2014-09" db="EMBL/GenBank/DDBJ databases">
        <authorList>
            <person name="Magalhaes I.L.F."/>
            <person name="Oliveira U."/>
            <person name="Santos F.R."/>
            <person name="Vidigal T.H.D.A."/>
            <person name="Brescovit A.D."/>
            <person name="Santos A.J."/>
        </authorList>
    </citation>
    <scope>NUCLEOTIDE SEQUENCE</scope>
    <source>
        <tissue evidence="1">Shoot tissue taken approximately 20 cm above the soil surface</tissue>
    </source>
</reference>
<reference evidence="1" key="2">
    <citation type="journal article" date="2015" name="Data Brief">
        <title>Shoot transcriptome of the giant reed, Arundo donax.</title>
        <authorList>
            <person name="Barrero R.A."/>
            <person name="Guerrero F.D."/>
            <person name="Moolhuijzen P."/>
            <person name="Goolsby J.A."/>
            <person name="Tidwell J."/>
            <person name="Bellgard S.E."/>
            <person name="Bellgard M.I."/>
        </authorList>
    </citation>
    <scope>NUCLEOTIDE SEQUENCE</scope>
    <source>
        <tissue evidence="1">Shoot tissue taken approximately 20 cm above the soil surface</tissue>
    </source>
</reference>
<organism evidence="1">
    <name type="scientific">Arundo donax</name>
    <name type="common">Giant reed</name>
    <name type="synonym">Donax arundinaceus</name>
    <dbReference type="NCBI Taxonomy" id="35708"/>
    <lineage>
        <taxon>Eukaryota</taxon>
        <taxon>Viridiplantae</taxon>
        <taxon>Streptophyta</taxon>
        <taxon>Embryophyta</taxon>
        <taxon>Tracheophyta</taxon>
        <taxon>Spermatophyta</taxon>
        <taxon>Magnoliopsida</taxon>
        <taxon>Liliopsida</taxon>
        <taxon>Poales</taxon>
        <taxon>Poaceae</taxon>
        <taxon>PACMAD clade</taxon>
        <taxon>Arundinoideae</taxon>
        <taxon>Arundineae</taxon>
        <taxon>Arundo</taxon>
    </lineage>
</organism>